<evidence type="ECO:0000259" key="3">
    <source>
        <dbReference type="PROSITE" id="PS50097"/>
    </source>
</evidence>
<dbReference type="Proteomes" id="UP000324632">
    <property type="component" value="Chromosome 23"/>
</dbReference>
<evidence type="ECO:0000313" key="5">
    <source>
        <dbReference type="Proteomes" id="UP000324632"/>
    </source>
</evidence>
<evidence type="ECO:0000313" key="4">
    <source>
        <dbReference type="EMBL" id="KAA0704432.1"/>
    </source>
</evidence>
<keyword evidence="1" id="KW-0880">Kelch repeat</keyword>
<reference evidence="4 5" key="1">
    <citation type="journal article" date="2019" name="Mol. Ecol. Resour.">
        <title>Chromosome-level genome assembly of Triplophysa tibetana, a fish adapted to the harsh high-altitude environment of the Tibetan Plateau.</title>
        <authorList>
            <person name="Yang X."/>
            <person name="Liu H."/>
            <person name="Ma Z."/>
            <person name="Zou Y."/>
            <person name="Zou M."/>
            <person name="Mao Y."/>
            <person name="Li X."/>
            <person name="Wang H."/>
            <person name="Chen T."/>
            <person name="Wang W."/>
            <person name="Yang R."/>
        </authorList>
    </citation>
    <scope>NUCLEOTIDE SEQUENCE [LARGE SCALE GENOMIC DNA]</scope>
    <source>
        <strain evidence="4">TTIB1903HZAU</strain>
        <tissue evidence="4">Muscle</tissue>
    </source>
</reference>
<proteinExistence type="predicted"/>
<dbReference type="PIRSF" id="PIRSF037037">
    <property type="entry name" value="Kelch-like_protein_gigaxonin"/>
    <property type="match status" value="1"/>
</dbReference>
<dbReference type="Pfam" id="PF00651">
    <property type="entry name" value="BTB"/>
    <property type="match status" value="1"/>
</dbReference>
<evidence type="ECO:0000256" key="2">
    <source>
        <dbReference type="ARBA" id="ARBA00022737"/>
    </source>
</evidence>
<feature type="domain" description="BTB" evidence="3">
    <location>
        <begin position="42"/>
        <end position="109"/>
    </location>
</feature>
<dbReference type="InterPro" id="IPR015915">
    <property type="entry name" value="Kelch-typ_b-propeller"/>
</dbReference>
<dbReference type="InterPro" id="IPR011333">
    <property type="entry name" value="SKP1/BTB/POZ_sf"/>
</dbReference>
<organism evidence="4 5">
    <name type="scientific">Triplophysa tibetana</name>
    <dbReference type="NCBI Taxonomy" id="1572043"/>
    <lineage>
        <taxon>Eukaryota</taxon>
        <taxon>Metazoa</taxon>
        <taxon>Chordata</taxon>
        <taxon>Craniata</taxon>
        <taxon>Vertebrata</taxon>
        <taxon>Euteleostomi</taxon>
        <taxon>Actinopterygii</taxon>
        <taxon>Neopterygii</taxon>
        <taxon>Teleostei</taxon>
        <taxon>Ostariophysi</taxon>
        <taxon>Cypriniformes</taxon>
        <taxon>Nemacheilidae</taxon>
        <taxon>Triplophysa</taxon>
    </lineage>
</organism>
<keyword evidence="2" id="KW-0677">Repeat</keyword>
<dbReference type="SMART" id="SM00612">
    <property type="entry name" value="Kelch"/>
    <property type="match status" value="5"/>
</dbReference>
<keyword evidence="5" id="KW-1185">Reference proteome</keyword>
<dbReference type="InterPro" id="IPR017096">
    <property type="entry name" value="BTB-kelch_protein"/>
</dbReference>
<dbReference type="EMBL" id="SOYY01000023">
    <property type="protein sequence ID" value="KAA0704432.1"/>
    <property type="molecule type" value="Genomic_DNA"/>
</dbReference>
<dbReference type="PANTHER" id="PTHR45632:SF5">
    <property type="entry name" value="KELCH-LIKE PROTEIN 22"/>
    <property type="match status" value="1"/>
</dbReference>
<name>A0A5A9N329_9TELE</name>
<comment type="caution">
    <text evidence="4">The sequence shown here is derived from an EMBL/GenBank/DDBJ whole genome shotgun (WGS) entry which is preliminary data.</text>
</comment>
<dbReference type="InterPro" id="IPR030601">
    <property type="entry name" value="KLHL35_BTB_POZ_dom"/>
</dbReference>
<dbReference type="PANTHER" id="PTHR45632">
    <property type="entry name" value="LD33804P"/>
    <property type="match status" value="1"/>
</dbReference>
<dbReference type="SUPFAM" id="SSF117281">
    <property type="entry name" value="Kelch motif"/>
    <property type="match status" value="1"/>
</dbReference>
<dbReference type="PROSITE" id="PS50097">
    <property type="entry name" value="BTB"/>
    <property type="match status" value="1"/>
</dbReference>
<dbReference type="InterPro" id="IPR006652">
    <property type="entry name" value="Kelch_1"/>
</dbReference>
<dbReference type="InterPro" id="IPR011705">
    <property type="entry name" value="BACK"/>
</dbReference>
<dbReference type="CDD" id="cd18265">
    <property type="entry name" value="BTB_POZ_KLHL35"/>
    <property type="match status" value="1"/>
</dbReference>
<dbReference type="SUPFAM" id="SSF54695">
    <property type="entry name" value="POZ domain"/>
    <property type="match status" value="1"/>
</dbReference>
<dbReference type="AlphaFoldDB" id="A0A5A9N329"/>
<protein>
    <submittedName>
        <fullName evidence="4">Kelch-like protein 24</fullName>
    </submittedName>
</protein>
<accession>A0A5A9N329</accession>
<dbReference type="Pfam" id="PF24681">
    <property type="entry name" value="Kelch_KLHDC2_KLHL20_DRC7"/>
    <property type="match status" value="1"/>
</dbReference>
<dbReference type="InterPro" id="IPR000210">
    <property type="entry name" value="BTB/POZ_dom"/>
</dbReference>
<dbReference type="Gene3D" id="2.120.10.80">
    <property type="entry name" value="Kelch-type beta propeller"/>
    <property type="match status" value="1"/>
</dbReference>
<dbReference type="Pfam" id="PF07707">
    <property type="entry name" value="BACK"/>
    <property type="match status" value="1"/>
</dbReference>
<dbReference type="SMART" id="SM00225">
    <property type="entry name" value="BTB"/>
    <property type="match status" value="1"/>
</dbReference>
<sequence>MGFGINSELIDSRSEVILCSGSSHAENILMVLNAYRRSGTFTDVVLWVDGCEFPCHRATLCASSPFFHAMFCGSFQESKQNKVKLEGISRKAMEHLLDFLYEGKLNLDKENVESVFQAAHQLVVSDLSTACLNLLEKNVGPANCLGLIKLADLYSLGPLQDECQNLLMHNFEEVSKHQEFLSLPVARVLELLTCESLQVPEEVRVESALRWVHHQPVDRKHHLKELLEQMRLPLLDPAFFSGTLEADELVLDCRDCRPLLQEARRYRVYGREVSSPRTRPRRSSGSAEMMVVIGGCLKNRFSRLSLMEMLNPLTGDWISSVALPGYPKSDFAACELQNNIYISGGQLNSADVWRFMSHINQWVRVRGLCQGRWRHKMVSLRGKLYVVGGYNGRERLSAVECYNPHENTWTSVCDLLLAVSWAAAVACDGKLYSISGAVSDHTNTDKVQCYDPVTNRWTYVTSCPFSQRSLSAVSLNGSIYVTGGLLNELFCYTPSTDVWTSVAVLPIKLACLGLLERSAD</sequence>
<evidence type="ECO:0000256" key="1">
    <source>
        <dbReference type="ARBA" id="ARBA00022441"/>
    </source>
</evidence>
<dbReference type="Gene3D" id="1.25.40.420">
    <property type="match status" value="1"/>
</dbReference>
<dbReference type="Gene3D" id="3.30.710.10">
    <property type="entry name" value="Potassium Channel Kv1.1, Chain A"/>
    <property type="match status" value="1"/>
</dbReference>
<gene>
    <name evidence="4" type="ORF">E1301_Tti023578</name>
</gene>
<dbReference type="FunFam" id="1.25.40.420:FF:000001">
    <property type="entry name" value="Kelch-like family member 12"/>
    <property type="match status" value="1"/>
</dbReference>
<dbReference type="SMART" id="SM00875">
    <property type="entry name" value="BACK"/>
    <property type="match status" value="1"/>
</dbReference>